<keyword evidence="5" id="KW-0325">Glycoprotein</keyword>
<evidence type="ECO:0000256" key="7">
    <source>
        <dbReference type="SAM" id="SignalP"/>
    </source>
</evidence>
<dbReference type="Gramene" id="rna27800">
    <property type="protein sequence ID" value="RHN64921.1"/>
    <property type="gene ID" value="gene27800"/>
</dbReference>
<dbReference type="AlphaFoldDB" id="A0A396IJ83"/>
<evidence type="ECO:0000256" key="4">
    <source>
        <dbReference type="ARBA" id="ARBA00022801"/>
    </source>
</evidence>
<dbReference type="GO" id="GO:0006629">
    <property type="term" value="P:lipid metabolic process"/>
    <property type="evidence" value="ECO:0007669"/>
    <property type="project" value="InterPro"/>
</dbReference>
<name>A0A396IJ83_MEDTR</name>
<evidence type="ECO:0000256" key="2">
    <source>
        <dbReference type="ARBA" id="ARBA00022729"/>
    </source>
</evidence>
<feature type="signal peptide" evidence="7">
    <location>
        <begin position="1"/>
        <end position="28"/>
    </location>
</feature>
<evidence type="ECO:0000259" key="8">
    <source>
        <dbReference type="PROSITE" id="PS51704"/>
    </source>
</evidence>
<dbReference type="CDD" id="cd08604">
    <property type="entry name" value="GDPD_SHV3_repeat_2"/>
    <property type="match status" value="1"/>
</dbReference>
<feature type="domain" description="GP-PDE" evidence="8">
    <location>
        <begin position="371"/>
        <end position="667"/>
    </location>
</feature>
<dbReference type="Proteomes" id="UP000265566">
    <property type="component" value="Chromosome 4"/>
</dbReference>
<dbReference type="EMBL" id="PSQE01000004">
    <property type="protein sequence ID" value="RHN64921.1"/>
    <property type="molecule type" value="Genomic_DNA"/>
</dbReference>
<dbReference type="PANTHER" id="PTHR43620:SF44">
    <property type="entry name" value="GLYCEROPHOSPHODIESTER PHOSPHODIESTERASE GDPDL6-RELATED"/>
    <property type="match status" value="1"/>
</dbReference>
<dbReference type="Pfam" id="PF03009">
    <property type="entry name" value="GDPD"/>
    <property type="match status" value="1"/>
</dbReference>
<dbReference type="SUPFAM" id="SSF51695">
    <property type="entry name" value="PLC-like phosphodiesterases"/>
    <property type="match status" value="2"/>
</dbReference>
<evidence type="ECO:0000256" key="3">
    <source>
        <dbReference type="ARBA" id="ARBA00022798"/>
    </source>
</evidence>
<sequence length="764" mass="83502">MMIINFWEKIKMLRRLFLFSFLLHSTLAQKPAVPHHHPIAPHQPVVPNPIPVKKWSTLSGNEPLVIARGGFSGLFPEGTEKAIELSQDISIFLCNLQLTNDGGAFCVTGATLDNSTTIEMFDPKQKTYNINGRDVQGHFSTDYSGVQIENDVKMTQAIFSRPDFFDGVFPVANVDALLSTKTPPKFWLNVQNAGFYTQYGKKAVEVVLEILRALPVDFVSSPDIGFLKSIARQPNKATKVVFQLLNAMDVEPQTKQPYGIIIKDLVAIKSFASGIMVPKEFILPVKPDKYLGLPTTLVADAHKLGLEVYASGFANDLFSSYSYNYDPTAEYLQFIDSRDSVDGVVTDFPTTASNAIGCFAHNNTLPKKGPTLIISSNGSSGVYPGSTDLAYQQAITDGADIIDCSVQMTKDGIAFCANTIDLLEISTALPKFMARSSSVPELQPKNGIFSFDLTWTEIQTLKPQMVNPFGNEFQRNPANKNNGKFVTLPEFLDLAKTKAVFGILIHIQNAAYLASKKGLDIVGAVTAALSNATFDKQATQQVFIQSDDSSVLSKFKDIPSYKRVLLIENIIDDIPVQTVEEIKKYAEVVNIPKLDVIKGSNSLLIGLTNVVKELKGANLTVFVHILKNEYLSLAFDFWSDPNVEIATYMELVDGIVTEFPATAYRFMKSPCSDPNHGLAILPAHPGDLLTMAPDLLKPKDEPPRTLQVADVVDPPLPPVINLAKAEPPAAPTPPPPASGVRAYGANSVISLVAVLVVEMFYAGH</sequence>
<evidence type="ECO:0000256" key="5">
    <source>
        <dbReference type="ARBA" id="ARBA00023180"/>
    </source>
</evidence>
<dbReference type="PANTHER" id="PTHR43620">
    <property type="entry name" value="GLYCEROPHOSPHORYL DIESTER PHOSPHODIESTERASE"/>
    <property type="match status" value="1"/>
</dbReference>
<accession>A0A396IJ83</accession>
<reference evidence="9" key="1">
    <citation type="journal article" date="2018" name="Nat. Plants">
        <title>Whole-genome landscape of Medicago truncatula symbiotic genes.</title>
        <authorList>
            <person name="Pecrix Y."/>
            <person name="Gamas P."/>
            <person name="Carrere S."/>
        </authorList>
    </citation>
    <scope>NUCLEOTIDE SEQUENCE</scope>
    <source>
        <tissue evidence="9">Leaves</tissue>
    </source>
</reference>
<organism evidence="9">
    <name type="scientific">Medicago truncatula</name>
    <name type="common">Barrel medic</name>
    <name type="synonym">Medicago tribuloides</name>
    <dbReference type="NCBI Taxonomy" id="3880"/>
    <lineage>
        <taxon>Eukaryota</taxon>
        <taxon>Viridiplantae</taxon>
        <taxon>Streptophyta</taxon>
        <taxon>Embryophyta</taxon>
        <taxon>Tracheophyta</taxon>
        <taxon>Spermatophyta</taxon>
        <taxon>Magnoliopsida</taxon>
        <taxon>eudicotyledons</taxon>
        <taxon>Gunneridae</taxon>
        <taxon>Pentapetalae</taxon>
        <taxon>rosids</taxon>
        <taxon>fabids</taxon>
        <taxon>Fabales</taxon>
        <taxon>Fabaceae</taxon>
        <taxon>Papilionoideae</taxon>
        <taxon>50 kb inversion clade</taxon>
        <taxon>NPAAA clade</taxon>
        <taxon>Hologalegina</taxon>
        <taxon>IRL clade</taxon>
        <taxon>Trifolieae</taxon>
        <taxon>Medicago</taxon>
    </lineage>
</organism>
<dbReference type="PROSITE" id="PS51704">
    <property type="entry name" value="GP_PDE"/>
    <property type="match status" value="2"/>
</dbReference>
<feature type="domain" description="GP-PDE" evidence="8">
    <location>
        <begin position="63"/>
        <end position="356"/>
    </location>
</feature>
<gene>
    <name evidence="9" type="ORF">MtrunA17_Chr4g0074331</name>
</gene>
<keyword evidence="3" id="KW-0319">Glycerol metabolism</keyword>
<evidence type="ECO:0000256" key="6">
    <source>
        <dbReference type="ARBA" id="ARBA00047512"/>
    </source>
</evidence>
<dbReference type="EC" id="3.1.4.46" evidence="1"/>
<dbReference type="InterPro" id="IPR017946">
    <property type="entry name" value="PLC-like_Pdiesterase_TIM-brl"/>
</dbReference>
<comment type="caution">
    <text evidence="9">The sequence shown here is derived from an EMBL/GenBank/DDBJ whole genome shotgun (WGS) entry which is preliminary data.</text>
</comment>
<dbReference type="Gene3D" id="3.20.20.190">
    <property type="entry name" value="Phosphatidylinositol (PI) phosphodiesterase"/>
    <property type="match status" value="2"/>
</dbReference>
<feature type="chain" id="PRO_5017457802" description="glycerophosphodiester phosphodiesterase" evidence="7">
    <location>
        <begin position="29"/>
        <end position="764"/>
    </location>
</feature>
<dbReference type="GO" id="GO:0006071">
    <property type="term" value="P:glycerol metabolic process"/>
    <property type="evidence" value="ECO:0007669"/>
    <property type="project" value="UniProtKB-KW"/>
</dbReference>
<keyword evidence="4 9" id="KW-0378">Hydrolase</keyword>
<comment type="catalytic activity">
    <reaction evidence="6">
        <text>a sn-glycero-3-phosphodiester + H2O = an alcohol + sn-glycerol 3-phosphate + H(+)</text>
        <dbReference type="Rhea" id="RHEA:12969"/>
        <dbReference type="ChEBI" id="CHEBI:15377"/>
        <dbReference type="ChEBI" id="CHEBI:15378"/>
        <dbReference type="ChEBI" id="CHEBI:30879"/>
        <dbReference type="ChEBI" id="CHEBI:57597"/>
        <dbReference type="ChEBI" id="CHEBI:83408"/>
        <dbReference type="EC" id="3.1.4.46"/>
    </reaction>
</comment>
<proteinExistence type="predicted"/>
<keyword evidence="2 7" id="KW-0732">Signal</keyword>
<dbReference type="FunFam" id="3.20.20.190:FF:000011">
    <property type="entry name" value="Glycerophosphodiester phosphodiesterase GDPDL3"/>
    <property type="match status" value="1"/>
</dbReference>
<protein>
    <recommendedName>
        <fullName evidence="1">glycerophosphodiester phosphodiesterase</fullName>
        <ecNumber evidence="1">3.1.4.46</ecNumber>
    </recommendedName>
</protein>
<dbReference type="GO" id="GO:0008889">
    <property type="term" value="F:glycerophosphodiester phosphodiesterase activity"/>
    <property type="evidence" value="ECO:0007669"/>
    <property type="project" value="UniProtKB-EC"/>
</dbReference>
<evidence type="ECO:0000256" key="1">
    <source>
        <dbReference type="ARBA" id="ARBA00012247"/>
    </source>
</evidence>
<dbReference type="InterPro" id="IPR030395">
    <property type="entry name" value="GP_PDE_dom"/>
</dbReference>
<evidence type="ECO:0000313" key="9">
    <source>
        <dbReference type="EMBL" id="RHN64921.1"/>
    </source>
</evidence>